<dbReference type="CDD" id="cd08414">
    <property type="entry name" value="PBP2_LTTR_aromatics_like"/>
    <property type="match status" value="1"/>
</dbReference>
<dbReference type="AlphaFoldDB" id="A0A5B0VH51"/>
<dbReference type="FunFam" id="1.10.10.10:FF:000001">
    <property type="entry name" value="LysR family transcriptional regulator"/>
    <property type="match status" value="1"/>
</dbReference>
<dbReference type="SUPFAM" id="SSF53850">
    <property type="entry name" value="Periplasmic binding protein-like II"/>
    <property type="match status" value="1"/>
</dbReference>
<dbReference type="InterPro" id="IPR000847">
    <property type="entry name" value="LysR_HTH_N"/>
</dbReference>
<gene>
    <name evidence="6" type="ORF">FWJ25_11295</name>
</gene>
<sequence length="292" mass="32283">MMDLKHLRSFLVLAETLNFSRAAQRLNITQPPLSRQIATLEESIGTPLFWRHSRSVVLTPAGEQFRQDISRLIGDLDFAVESARLAAYGGRGKLTLAFTMYAAWNVLPDMVARFSAEYPDVSLSLSETLPRDLHDSLIQGLADVGLSFPFRFDHTLQYKPVFREPLCAVLPASHRLSSQTSVSAGDLAQDAFITFPKTTAPALHEAVTNCCESYGFKPAIKVETQLQQTIVNLVANGLGVALVPDSMRKLRLEGAAFLSLKDSPVIEQGLYWNEHNPNPCVQRFIELPAALS</sequence>
<name>A0A5B0VH51_9GAMM</name>
<dbReference type="InterPro" id="IPR005119">
    <property type="entry name" value="LysR_subst-bd"/>
</dbReference>
<evidence type="ECO:0000259" key="5">
    <source>
        <dbReference type="PROSITE" id="PS50931"/>
    </source>
</evidence>
<dbReference type="Proteomes" id="UP000323161">
    <property type="component" value="Unassembled WGS sequence"/>
</dbReference>
<dbReference type="GO" id="GO:0032993">
    <property type="term" value="C:protein-DNA complex"/>
    <property type="evidence" value="ECO:0007669"/>
    <property type="project" value="TreeGrafter"/>
</dbReference>
<organism evidence="6 7">
    <name type="scientific">Marinobacter salinexigens</name>
    <dbReference type="NCBI Taxonomy" id="2919747"/>
    <lineage>
        <taxon>Bacteria</taxon>
        <taxon>Pseudomonadati</taxon>
        <taxon>Pseudomonadota</taxon>
        <taxon>Gammaproteobacteria</taxon>
        <taxon>Pseudomonadales</taxon>
        <taxon>Marinobacteraceae</taxon>
        <taxon>Marinobacter</taxon>
    </lineage>
</organism>
<evidence type="ECO:0000256" key="2">
    <source>
        <dbReference type="ARBA" id="ARBA00023015"/>
    </source>
</evidence>
<feature type="domain" description="HTH lysR-type" evidence="5">
    <location>
        <begin position="2"/>
        <end position="59"/>
    </location>
</feature>
<dbReference type="Gene3D" id="3.40.190.10">
    <property type="entry name" value="Periplasmic binding protein-like II"/>
    <property type="match status" value="2"/>
</dbReference>
<keyword evidence="3" id="KW-0238">DNA-binding</keyword>
<evidence type="ECO:0000256" key="4">
    <source>
        <dbReference type="ARBA" id="ARBA00023163"/>
    </source>
</evidence>
<dbReference type="Pfam" id="PF03466">
    <property type="entry name" value="LysR_substrate"/>
    <property type="match status" value="1"/>
</dbReference>
<dbReference type="PROSITE" id="PS50931">
    <property type="entry name" value="HTH_LYSR"/>
    <property type="match status" value="1"/>
</dbReference>
<keyword evidence="4" id="KW-0804">Transcription</keyword>
<dbReference type="InterPro" id="IPR036390">
    <property type="entry name" value="WH_DNA-bd_sf"/>
</dbReference>
<comment type="caution">
    <text evidence="6">The sequence shown here is derived from an EMBL/GenBank/DDBJ whole genome shotgun (WGS) entry which is preliminary data.</text>
</comment>
<protein>
    <submittedName>
        <fullName evidence="6">LysR family transcriptional regulator</fullName>
    </submittedName>
</protein>
<evidence type="ECO:0000313" key="6">
    <source>
        <dbReference type="EMBL" id="KAA1173980.1"/>
    </source>
</evidence>
<dbReference type="PANTHER" id="PTHR30346">
    <property type="entry name" value="TRANSCRIPTIONAL DUAL REGULATOR HCAR-RELATED"/>
    <property type="match status" value="1"/>
</dbReference>
<evidence type="ECO:0000256" key="1">
    <source>
        <dbReference type="ARBA" id="ARBA00009437"/>
    </source>
</evidence>
<dbReference type="EMBL" id="VTUU01000004">
    <property type="protein sequence ID" value="KAA1173980.1"/>
    <property type="molecule type" value="Genomic_DNA"/>
</dbReference>
<accession>A0A5B0VH51</accession>
<evidence type="ECO:0000313" key="7">
    <source>
        <dbReference type="Proteomes" id="UP000323161"/>
    </source>
</evidence>
<dbReference type="PANTHER" id="PTHR30346:SF30">
    <property type="entry name" value="SMALL NEUTRAL PROTEASE REGULATORY PROTEIN"/>
    <property type="match status" value="1"/>
</dbReference>
<keyword evidence="2" id="KW-0805">Transcription regulation</keyword>
<dbReference type="InterPro" id="IPR036388">
    <property type="entry name" value="WH-like_DNA-bd_sf"/>
</dbReference>
<reference evidence="6 7" key="1">
    <citation type="submission" date="2019-08" db="EMBL/GenBank/DDBJ databases">
        <title>Marinobacter ZYF650 sp. nov., a marine bacterium isolated from seawater of the Mariana trench.</title>
        <authorList>
            <person name="Ahmad W."/>
        </authorList>
    </citation>
    <scope>NUCLEOTIDE SEQUENCE [LARGE SCALE GENOMIC DNA]</scope>
    <source>
        <strain evidence="6 7">ZYF650</strain>
    </source>
</reference>
<dbReference type="Gene3D" id="1.10.10.10">
    <property type="entry name" value="Winged helix-like DNA-binding domain superfamily/Winged helix DNA-binding domain"/>
    <property type="match status" value="1"/>
</dbReference>
<dbReference type="Pfam" id="PF00126">
    <property type="entry name" value="HTH_1"/>
    <property type="match status" value="1"/>
</dbReference>
<dbReference type="PRINTS" id="PR00039">
    <property type="entry name" value="HTHLYSR"/>
</dbReference>
<dbReference type="GO" id="GO:0003677">
    <property type="term" value="F:DNA binding"/>
    <property type="evidence" value="ECO:0007669"/>
    <property type="project" value="UniProtKB-KW"/>
</dbReference>
<evidence type="ECO:0000256" key="3">
    <source>
        <dbReference type="ARBA" id="ARBA00023125"/>
    </source>
</evidence>
<dbReference type="SUPFAM" id="SSF46785">
    <property type="entry name" value="Winged helix' DNA-binding domain"/>
    <property type="match status" value="1"/>
</dbReference>
<comment type="similarity">
    <text evidence="1">Belongs to the LysR transcriptional regulatory family.</text>
</comment>
<dbReference type="GO" id="GO:0003700">
    <property type="term" value="F:DNA-binding transcription factor activity"/>
    <property type="evidence" value="ECO:0007669"/>
    <property type="project" value="InterPro"/>
</dbReference>
<proteinExistence type="inferred from homology"/>
<keyword evidence="7" id="KW-1185">Reference proteome</keyword>